<name>A0A5C4XTE5_9HYPH</name>
<reference evidence="2 3" key="1">
    <citation type="submission" date="2019-06" db="EMBL/GenBank/DDBJ databases">
        <title>The draft genome of Rhizobium smilacinae PTYR-5.</title>
        <authorList>
            <person name="Liu L."/>
            <person name="Li L."/>
            <person name="Zhang X."/>
        </authorList>
    </citation>
    <scope>NUCLEOTIDE SEQUENCE [LARGE SCALE GENOMIC DNA]</scope>
    <source>
        <strain evidence="2 3">PTYR-5</strain>
    </source>
</reference>
<sequence length="129" mass="14079">MRWRNMLAAIAVIAAGLALRGFGYELGLPFTVVKYGGSILWGAMVFLLVAVAMGSRRMIVSATIALMIAAAVEFSRLYQTPVLDEFRLTLAGRLLLGRVFSLWNILAYAVGIGMGMAIKARLRVLDRSQ</sequence>
<evidence type="ECO:0000256" key="1">
    <source>
        <dbReference type="SAM" id="Phobius"/>
    </source>
</evidence>
<keyword evidence="1" id="KW-1133">Transmembrane helix</keyword>
<proteinExistence type="predicted"/>
<evidence type="ECO:0000313" key="3">
    <source>
        <dbReference type="Proteomes" id="UP000311605"/>
    </source>
</evidence>
<keyword evidence="3" id="KW-1185">Reference proteome</keyword>
<dbReference type="AlphaFoldDB" id="A0A5C4XTE5"/>
<accession>A0A5C4XTE5</accession>
<dbReference type="Pfam" id="PF10990">
    <property type="entry name" value="DUF2809"/>
    <property type="match status" value="1"/>
</dbReference>
<dbReference type="InterPro" id="IPR021257">
    <property type="entry name" value="DUF2809"/>
</dbReference>
<feature type="transmembrane region" description="Helical" evidence="1">
    <location>
        <begin position="99"/>
        <end position="118"/>
    </location>
</feature>
<dbReference type="OrthoDB" id="5360192at2"/>
<gene>
    <name evidence="2" type="ORF">FHP24_02040</name>
</gene>
<comment type="caution">
    <text evidence="2">The sequence shown here is derived from an EMBL/GenBank/DDBJ whole genome shotgun (WGS) entry which is preliminary data.</text>
</comment>
<keyword evidence="1" id="KW-0812">Transmembrane</keyword>
<feature type="transmembrane region" description="Helical" evidence="1">
    <location>
        <begin position="59"/>
        <end position="79"/>
    </location>
</feature>
<dbReference type="EMBL" id="VDMN01000001">
    <property type="protein sequence ID" value="TNM66689.1"/>
    <property type="molecule type" value="Genomic_DNA"/>
</dbReference>
<dbReference type="Proteomes" id="UP000311605">
    <property type="component" value="Unassembled WGS sequence"/>
</dbReference>
<feature type="transmembrane region" description="Helical" evidence="1">
    <location>
        <begin position="33"/>
        <end position="52"/>
    </location>
</feature>
<keyword evidence="1" id="KW-0472">Membrane</keyword>
<evidence type="ECO:0000313" key="2">
    <source>
        <dbReference type="EMBL" id="TNM66689.1"/>
    </source>
</evidence>
<protein>
    <submittedName>
        <fullName evidence="2">DUF2809 domain-containing protein</fullName>
    </submittedName>
</protein>
<organism evidence="2 3">
    <name type="scientific">Aliirhizobium smilacinae</name>
    <dbReference type="NCBI Taxonomy" id="1395944"/>
    <lineage>
        <taxon>Bacteria</taxon>
        <taxon>Pseudomonadati</taxon>
        <taxon>Pseudomonadota</taxon>
        <taxon>Alphaproteobacteria</taxon>
        <taxon>Hyphomicrobiales</taxon>
        <taxon>Rhizobiaceae</taxon>
        <taxon>Aliirhizobium</taxon>
    </lineage>
</organism>